<dbReference type="AlphaFoldDB" id="A0A4S4MML9"/>
<evidence type="ECO:0000256" key="1">
    <source>
        <dbReference type="SAM" id="MobiDB-lite"/>
    </source>
</evidence>
<gene>
    <name evidence="2" type="ORF">EUX98_g7013</name>
</gene>
<keyword evidence="3" id="KW-1185">Reference proteome</keyword>
<protein>
    <submittedName>
        <fullName evidence="2">Uncharacterized protein</fullName>
    </submittedName>
</protein>
<dbReference type="Proteomes" id="UP000308730">
    <property type="component" value="Unassembled WGS sequence"/>
</dbReference>
<feature type="region of interest" description="Disordered" evidence="1">
    <location>
        <begin position="259"/>
        <end position="280"/>
    </location>
</feature>
<dbReference type="EMBL" id="SGPM01000273">
    <property type="protein sequence ID" value="THH27186.1"/>
    <property type="molecule type" value="Genomic_DNA"/>
</dbReference>
<comment type="caution">
    <text evidence="2">The sequence shown here is derived from an EMBL/GenBank/DDBJ whole genome shotgun (WGS) entry which is preliminary data.</text>
</comment>
<evidence type="ECO:0000313" key="2">
    <source>
        <dbReference type="EMBL" id="THH27186.1"/>
    </source>
</evidence>
<sequence length="280" mass="31371">MDLDAAASDVARFLYHISFPASTRLVINCEPVNLEQEPKSLALAISARLKNPCTSGPSRTVTPFQSVALFMQEFHIFRKFLLYAWRSVLSSSDLSDTERNEEPAIQPDLQVIFQASIDDSRHNDRSVAGFCQYLPMPDAQVVYVGSTRLKDPKDSASKAFRSMDRVHTLEITEAAAKAMPSLLQSDPTFFPVLTNLRLSTVRMTGPDATPAHFVETLKARRDKGLGIKHLTITDCVVKSADVDSFREVVEEVVWDELETPDDGLEDNFEEEEEEAIEEDE</sequence>
<reference evidence="2 3" key="1">
    <citation type="submission" date="2019-02" db="EMBL/GenBank/DDBJ databases">
        <title>Genome sequencing of the rare red list fungi Antrodiella citrinella (Flaviporus citrinellus).</title>
        <authorList>
            <person name="Buettner E."/>
            <person name="Kellner H."/>
        </authorList>
    </citation>
    <scope>NUCLEOTIDE SEQUENCE [LARGE SCALE GENOMIC DNA]</scope>
    <source>
        <strain evidence="2 3">DSM 108506</strain>
    </source>
</reference>
<name>A0A4S4MML9_9APHY</name>
<organism evidence="2 3">
    <name type="scientific">Antrodiella citrinella</name>
    <dbReference type="NCBI Taxonomy" id="2447956"/>
    <lineage>
        <taxon>Eukaryota</taxon>
        <taxon>Fungi</taxon>
        <taxon>Dikarya</taxon>
        <taxon>Basidiomycota</taxon>
        <taxon>Agaricomycotina</taxon>
        <taxon>Agaricomycetes</taxon>
        <taxon>Polyporales</taxon>
        <taxon>Steccherinaceae</taxon>
        <taxon>Antrodiella</taxon>
    </lineage>
</organism>
<dbReference type="OrthoDB" id="10622190at2759"/>
<accession>A0A4S4MML9</accession>
<proteinExistence type="predicted"/>
<evidence type="ECO:0000313" key="3">
    <source>
        <dbReference type="Proteomes" id="UP000308730"/>
    </source>
</evidence>